<reference evidence="2" key="1">
    <citation type="journal article" date="2019" name="Int. J. Syst. Evol. Microbiol.">
        <title>The Global Catalogue of Microorganisms (GCM) 10K type strain sequencing project: providing services to taxonomists for standard genome sequencing and annotation.</title>
        <authorList>
            <consortium name="The Broad Institute Genomics Platform"/>
            <consortium name="The Broad Institute Genome Sequencing Center for Infectious Disease"/>
            <person name="Wu L."/>
            <person name="Ma J."/>
        </authorList>
    </citation>
    <scope>NUCLEOTIDE SEQUENCE [LARGE SCALE GENOMIC DNA]</scope>
    <source>
        <strain evidence="2">JCM 3399</strain>
    </source>
</reference>
<organism evidence="1 2">
    <name type="scientific">Streptomyces albospinus</name>
    <dbReference type="NCBI Taxonomy" id="285515"/>
    <lineage>
        <taxon>Bacteria</taxon>
        <taxon>Bacillati</taxon>
        <taxon>Actinomycetota</taxon>
        <taxon>Actinomycetes</taxon>
        <taxon>Kitasatosporales</taxon>
        <taxon>Streptomycetaceae</taxon>
        <taxon>Streptomyces</taxon>
    </lineage>
</organism>
<protein>
    <recommendedName>
        <fullName evidence="3">Restriction endonuclease type IV Mrr domain-containing protein</fullName>
    </recommendedName>
</protein>
<sequence>MSDRVQLPLDTAGDLPQRVEDVAKGAFGVENRARLLSQYFAENDKVTPENAWLHAYRLLLWVDRRIGLAHCYESDKCQPGRPWYLRSLRFHDWVTSQLSIRPDKLQQHVDWLFSQAITSLSAASAAMMSDQLSKAALQRQPFEGRFFPEPGEDPELVDIVVNTLGDALSAPLSASVRRQLSERVTAHLANENKRKNLLGEGFEDTLAEILRRIPEVAGTHEVLVRKWLDEIPGFRPARKTTKRRQVDLALVRRDGHRILITAKWSVRSDREEQFRADFADYADLESHGEDFEYVLVTNEFDAARLVRACDNRAQNSPLFSRVIHLNPEGPSAAYGSDVRGAAPEMHKRIASGRLISLQSWLSQLADAKIS</sequence>
<evidence type="ECO:0008006" key="3">
    <source>
        <dbReference type="Google" id="ProtNLM"/>
    </source>
</evidence>
<accession>A0ABQ2UJW9</accession>
<name>A0ABQ2UJW9_9ACTN</name>
<keyword evidence="2" id="KW-1185">Reference proteome</keyword>
<dbReference type="EMBL" id="BMRP01000001">
    <property type="protein sequence ID" value="GGU41074.1"/>
    <property type="molecule type" value="Genomic_DNA"/>
</dbReference>
<gene>
    <name evidence="1" type="ORF">GCM10010211_00030</name>
</gene>
<dbReference type="RefSeq" id="WP_229851596.1">
    <property type="nucleotide sequence ID" value="NZ_BMRP01000001.1"/>
</dbReference>
<evidence type="ECO:0000313" key="1">
    <source>
        <dbReference type="EMBL" id="GGU41074.1"/>
    </source>
</evidence>
<evidence type="ECO:0000313" key="2">
    <source>
        <dbReference type="Proteomes" id="UP000654471"/>
    </source>
</evidence>
<comment type="caution">
    <text evidence="1">The sequence shown here is derived from an EMBL/GenBank/DDBJ whole genome shotgun (WGS) entry which is preliminary data.</text>
</comment>
<dbReference type="Proteomes" id="UP000654471">
    <property type="component" value="Unassembled WGS sequence"/>
</dbReference>
<proteinExistence type="predicted"/>